<dbReference type="OrthoDB" id="6764046at2759"/>
<organism evidence="1 2">
    <name type="scientific">Brassicogethes aeneus</name>
    <name type="common">Rape pollen beetle</name>
    <name type="synonym">Meligethes aeneus</name>
    <dbReference type="NCBI Taxonomy" id="1431903"/>
    <lineage>
        <taxon>Eukaryota</taxon>
        <taxon>Metazoa</taxon>
        <taxon>Ecdysozoa</taxon>
        <taxon>Arthropoda</taxon>
        <taxon>Hexapoda</taxon>
        <taxon>Insecta</taxon>
        <taxon>Pterygota</taxon>
        <taxon>Neoptera</taxon>
        <taxon>Endopterygota</taxon>
        <taxon>Coleoptera</taxon>
        <taxon>Polyphaga</taxon>
        <taxon>Cucujiformia</taxon>
        <taxon>Nitidulidae</taxon>
        <taxon>Meligethinae</taxon>
        <taxon>Brassicogethes</taxon>
    </lineage>
</organism>
<reference evidence="1" key="1">
    <citation type="submission" date="2021-12" db="EMBL/GenBank/DDBJ databases">
        <authorList>
            <person name="King R."/>
        </authorList>
    </citation>
    <scope>NUCLEOTIDE SEQUENCE</scope>
</reference>
<keyword evidence="2" id="KW-1185">Reference proteome</keyword>
<evidence type="ECO:0000313" key="1">
    <source>
        <dbReference type="EMBL" id="CAH0561925.1"/>
    </source>
</evidence>
<name>A0A9P0BF97_BRAAE</name>
<gene>
    <name evidence="1" type="ORF">MELIAE_LOCUS11204</name>
</gene>
<evidence type="ECO:0008006" key="3">
    <source>
        <dbReference type="Google" id="ProtNLM"/>
    </source>
</evidence>
<evidence type="ECO:0000313" key="2">
    <source>
        <dbReference type="Proteomes" id="UP001154078"/>
    </source>
</evidence>
<protein>
    <recommendedName>
        <fullName evidence="3">Apoptosis regulatory protein Siva</fullName>
    </recommendedName>
</protein>
<dbReference type="AlphaFoldDB" id="A0A9P0BF97"/>
<dbReference type="EMBL" id="OV121139">
    <property type="protein sequence ID" value="CAH0561925.1"/>
    <property type="molecule type" value="Genomic_DNA"/>
</dbReference>
<accession>A0A9P0BF97</accession>
<sequence>MGKRICPFDDDDHIQKQQVIDNNVNTTRKIKSSVSEKTLQLLYKGARLQNEPQPNYINDSCISCSNSSSVKCWYCLKDICQNCSMQCDKCNEMFCGSCAFQVYDAGQNSLCYSCF</sequence>
<dbReference type="Proteomes" id="UP001154078">
    <property type="component" value="Chromosome 8"/>
</dbReference>
<proteinExistence type="predicted"/>